<name>A0ABD2KGH9_HETSC</name>
<dbReference type="AlphaFoldDB" id="A0ABD2KGH9"/>
<protein>
    <submittedName>
        <fullName evidence="1">Uncharacterized protein</fullName>
    </submittedName>
</protein>
<evidence type="ECO:0000313" key="2">
    <source>
        <dbReference type="Proteomes" id="UP001620645"/>
    </source>
</evidence>
<organism evidence="1 2">
    <name type="scientific">Heterodera schachtii</name>
    <name type="common">Sugarbeet cyst nematode worm</name>
    <name type="synonym">Tylenchus schachtii</name>
    <dbReference type="NCBI Taxonomy" id="97005"/>
    <lineage>
        <taxon>Eukaryota</taxon>
        <taxon>Metazoa</taxon>
        <taxon>Ecdysozoa</taxon>
        <taxon>Nematoda</taxon>
        <taxon>Chromadorea</taxon>
        <taxon>Rhabditida</taxon>
        <taxon>Tylenchina</taxon>
        <taxon>Tylenchomorpha</taxon>
        <taxon>Tylenchoidea</taxon>
        <taxon>Heteroderidae</taxon>
        <taxon>Heteroderinae</taxon>
        <taxon>Heterodera</taxon>
    </lineage>
</organism>
<reference evidence="1 2" key="1">
    <citation type="submission" date="2024-10" db="EMBL/GenBank/DDBJ databases">
        <authorList>
            <person name="Kim D."/>
        </authorList>
    </citation>
    <scope>NUCLEOTIDE SEQUENCE [LARGE SCALE GENOMIC DNA]</scope>
    <source>
        <strain evidence="1">Taebaek</strain>
    </source>
</reference>
<sequence>MSRTNAENGQNFVLHLPNVDEKTANFNIFFFFYVKSMKNEYKADNDDENPSDEGPFFDPKFNLELEDIRTMFRMAYVTLYRPNFSKLYTVNLGQIDPPGLFLNRRVFLEAKDSDKTGIYYAFLHATAKRHQRNGKEEEQHENEYFLGCAPLLLNKNNGISAQNLTTENRRKKSKNLFEFELSIPVNLDHLFKHIVWLLI</sequence>
<gene>
    <name evidence="1" type="ORF">niasHS_003252</name>
</gene>
<comment type="caution">
    <text evidence="1">The sequence shown here is derived from an EMBL/GenBank/DDBJ whole genome shotgun (WGS) entry which is preliminary data.</text>
</comment>
<accession>A0ABD2KGH9</accession>
<proteinExistence type="predicted"/>
<dbReference type="Proteomes" id="UP001620645">
    <property type="component" value="Unassembled WGS sequence"/>
</dbReference>
<dbReference type="EMBL" id="JBICCN010000026">
    <property type="protein sequence ID" value="KAL3101843.1"/>
    <property type="molecule type" value="Genomic_DNA"/>
</dbReference>
<evidence type="ECO:0000313" key="1">
    <source>
        <dbReference type="EMBL" id="KAL3101843.1"/>
    </source>
</evidence>
<keyword evidence="2" id="KW-1185">Reference proteome</keyword>